<dbReference type="GO" id="GO:0004045">
    <property type="term" value="F:peptidyl-tRNA hydrolase activity"/>
    <property type="evidence" value="ECO:0007669"/>
    <property type="project" value="UniProtKB-EC"/>
</dbReference>
<evidence type="ECO:0000256" key="3">
    <source>
        <dbReference type="ARBA" id="ARBA00022801"/>
    </source>
</evidence>
<evidence type="ECO:0000256" key="5">
    <source>
        <dbReference type="ARBA" id="ARBA00038063"/>
    </source>
</evidence>
<dbReference type="InterPro" id="IPR036416">
    <property type="entry name" value="Pept_tRNA_hydro_sf"/>
</dbReference>
<gene>
    <name evidence="7" type="ORF">COS53_01285</name>
</gene>
<proteinExistence type="inferred from homology"/>
<comment type="caution">
    <text evidence="7">The sequence shown here is derived from an EMBL/GenBank/DDBJ whole genome shotgun (WGS) entry which is preliminary data.</text>
</comment>
<evidence type="ECO:0000256" key="6">
    <source>
        <dbReference type="ARBA" id="ARBA00050038"/>
    </source>
</evidence>
<sequence length="154" mass="17813">MKYFFGLGNPGKQYEKTRHNIGHQFIDFLKTKNLSNLKFKINSGFMNEAGLSAQQFVHFYKINLNNFYLVHDDLDLPVGEYRLQFDRRPAGHHGVESVIGHLGTQAFNRIRIGIGKPPEFIAVEDFVLQQFTKDEKVLIDQTIDKITEELKTNL</sequence>
<reference evidence="8" key="1">
    <citation type="submission" date="2017-09" db="EMBL/GenBank/DDBJ databases">
        <title>Depth-based differentiation of microbial function through sediment-hosted aquifers and enrichment of novel symbionts in the deep terrestrial subsurface.</title>
        <authorList>
            <person name="Probst A.J."/>
            <person name="Ladd B."/>
            <person name="Jarett J.K."/>
            <person name="Geller-Mcgrath D.E."/>
            <person name="Sieber C.M.K."/>
            <person name="Emerson J.B."/>
            <person name="Anantharaman K."/>
            <person name="Thomas B.C."/>
            <person name="Malmstrom R."/>
            <person name="Stieglmeier M."/>
            <person name="Klingl A."/>
            <person name="Woyke T."/>
            <person name="Ryan C.M."/>
            <person name="Banfield J.F."/>
        </authorList>
    </citation>
    <scope>NUCLEOTIDE SEQUENCE [LARGE SCALE GENOMIC DNA]</scope>
</reference>
<evidence type="ECO:0000256" key="4">
    <source>
        <dbReference type="ARBA" id="ARBA00022884"/>
    </source>
</evidence>
<dbReference type="PANTHER" id="PTHR17224">
    <property type="entry name" value="PEPTIDYL-TRNA HYDROLASE"/>
    <property type="match status" value="1"/>
</dbReference>
<dbReference type="SUPFAM" id="SSF53178">
    <property type="entry name" value="Peptidyl-tRNA hydrolase-like"/>
    <property type="match status" value="1"/>
</dbReference>
<accession>A0A2M7BQB0</accession>
<name>A0A2M7BQB0_9BACT</name>
<evidence type="ECO:0000256" key="1">
    <source>
        <dbReference type="ARBA" id="ARBA00013260"/>
    </source>
</evidence>
<protein>
    <recommendedName>
        <fullName evidence="6">Peptidyl-tRNA hydrolase</fullName>
        <ecNumber evidence="1">3.1.1.29</ecNumber>
    </recommendedName>
</protein>
<dbReference type="EC" id="3.1.1.29" evidence="1"/>
<dbReference type="CDD" id="cd00462">
    <property type="entry name" value="PTH"/>
    <property type="match status" value="1"/>
</dbReference>
<dbReference type="InterPro" id="IPR018171">
    <property type="entry name" value="Pept_tRNA_hydro_CS"/>
</dbReference>
<evidence type="ECO:0000313" key="8">
    <source>
        <dbReference type="Proteomes" id="UP000229191"/>
    </source>
</evidence>
<keyword evidence="2" id="KW-0820">tRNA-binding</keyword>
<dbReference type="PANTHER" id="PTHR17224:SF1">
    <property type="entry name" value="PEPTIDYL-TRNA HYDROLASE"/>
    <property type="match status" value="1"/>
</dbReference>
<dbReference type="AlphaFoldDB" id="A0A2M7BQB0"/>
<dbReference type="PROSITE" id="PS01195">
    <property type="entry name" value="PEPT_TRNA_HYDROL_1"/>
    <property type="match status" value="1"/>
</dbReference>
<organism evidence="7 8">
    <name type="scientific">Candidatus Shapirobacteria bacterium CG03_land_8_20_14_0_80_35_14</name>
    <dbReference type="NCBI Taxonomy" id="1974878"/>
    <lineage>
        <taxon>Bacteria</taxon>
        <taxon>Candidatus Shapironibacteriota</taxon>
    </lineage>
</organism>
<dbReference type="EMBL" id="PEVB01000038">
    <property type="protein sequence ID" value="PIV07654.1"/>
    <property type="molecule type" value="Genomic_DNA"/>
</dbReference>
<dbReference type="InterPro" id="IPR001328">
    <property type="entry name" value="Pept_tRNA_hydro"/>
</dbReference>
<dbReference type="Pfam" id="PF01195">
    <property type="entry name" value="Pept_tRNA_hydro"/>
    <property type="match status" value="1"/>
</dbReference>
<keyword evidence="3 7" id="KW-0378">Hydrolase</keyword>
<dbReference type="Gene3D" id="3.40.50.1470">
    <property type="entry name" value="Peptidyl-tRNA hydrolase"/>
    <property type="match status" value="1"/>
</dbReference>
<dbReference type="Proteomes" id="UP000229191">
    <property type="component" value="Unassembled WGS sequence"/>
</dbReference>
<keyword evidence="4" id="KW-0694">RNA-binding</keyword>
<evidence type="ECO:0000313" key="7">
    <source>
        <dbReference type="EMBL" id="PIV07654.1"/>
    </source>
</evidence>
<dbReference type="NCBIfam" id="TIGR00447">
    <property type="entry name" value="pth"/>
    <property type="match status" value="1"/>
</dbReference>
<evidence type="ECO:0000256" key="2">
    <source>
        <dbReference type="ARBA" id="ARBA00022555"/>
    </source>
</evidence>
<dbReference type="GO" id="GO:0000049">
    <property type="term" value="F:tRNA binding"/>
    <property type="evidence" value="ECO:0007669"/>
    <property type="project" value="UniProtKB-KW"/>
</dbReference>
<comment type="similarity">
    <text evidence="5">Belongs to the PTH family.</text>
</comment>